<evidence type="ECO:0000313" key="2">
    <source>
        <dbReference type="Proteomes" id="UP001281217"/>
    </source>
</evidence>
<protein>
    <submittedName>
        <fullName evidence="1">Glycosyltransferase</fullName>
        <ecNumber evidence="1">2.4.-.-</ecNumber>
    </submittedName>
</protein>
<dbReference type="EC" id="2.4.-.-" evidence="1"/>
<dbReference type="PANTHER" id="PTHR46656:SF3">
    <property type="entry name" value="PUTATIVE-RELATED"/>
    <property type="match status" value="1"/>
</dbReference>
<dbReference type="EMBL" id="JAVRDO010000008">
    <property type="protein sequence ID" value="MDX9688377.1"/>
    <property type="molecule type" value="Genomic_DNA"/>
</dbReference>
<dbReference type="Gene3D" id="3.40.50.2000">
    <property type="entry name" value="Glycogen Phosphorylase B"/>
    <property type="match status" value="1"/>
</dbReference>
<dbReference type="SUPFAM" id="SSF53756">
    <property type="entry name" value="UDP-Glycosyltransferase/glycogen phosphorylase"/>
    <property type="match status" value="1"/>
</dbReference>
<name>A0ABU5C030_9GAMM</name>
<organism evidence="1 2">
    <name type="scientific">Halopseudomonas formosensis</name>
    <dbReference type="NCBI Taxonomy" id="1002526"/>
    <lineage>
        <taxon>Bacteria</taxon>
        <taxon>Pseudomonadati</taxon>
        <taxon>Pseudomonadota</taxon>
        <taxon>Gammaproteobacteria</taxon>
        <taxon>Pseudomonadales</taxon>
        <taxon>Pseudomonadaceae</taxon>
        <taxon>Halopseudomonas</taxon>
    </lineage>
</organism>
<dbReference type="PANTHER" id="PTHR46656">
    <property type="entry name" value="PUTATIVE-RELATED"/>
    <property type="match status" value="1"/>
</dbReference>
<proteinExistence type="predicted"/>
<keyword evidence="1" id="KW-0808">Transferase</keyword>
<keyword evidence="2" id="KW-1185">Reference proteome</keyword>
<evidence type="ECO:0000313" key="1">
    <source>
        <dbReference type="EMBL" id="MDX9688377.1"/>
    </source>
</evidence>
<reference evidence="2" key="1">
    <citation type="submission" date="2023-07" db="EMBL/GenBank/DDBJ databases">
        <authorList>
            <person name="de Witt J."/>
        </authorList>
    </citation>
    <scope>NUCLEOTIDE SEQUENCE [LARGE SCALE GENOMIC DNA]</scope>
    <source>
        <strain evidence="2">FZJ</strain>
    </source>
</reference>
<dbReference type="Proteomes" id="UP001281217">
    <property type="component" value="Unassembled WGS sequence"/>
</dbReference>
<keyword evidence="1" id="KW-0328">Glycosyltransferase</keyword>
<sequence length="482" mass="55592">MRILAYSAMNADTVQQNFGEPEYSYYFVLREFMPLLQQVGQVQVVEDPASEVDPLYHAARARGEDCVFLSFSPPHLTCLGLDCPTIPVFAWEFSNMPDETWWDDRPEQDWRWCLQQCAGAIVHSGQSAEVVRRMMGADFPVAAIPAPLWDRMARAREFLDSTDSAEVIEVARGTIFDTRDPDMERWLPTPEDVKRAVAEARGAIQIDESKGFRRAPRSTARITVEHLVSWYQQVLAPRLPDRWRHGLDQWAARQDPWQLGRRQLQLSGVVFTSLFNPKDGRKNWVDMLTAFCTEFRDEPDATLVFKLGHRDHEEALQGFLMVFPRLPRFRCRVVLLNGFLEDEDYLKLIRQSHFTLNASYGEGQCLPLMEYLACGKPAVAPCHSALADYINGDIAFTVRSWADATMWPHDPRIAYRTLRQQIDWTSLRQAYRAAFECYREQPDRYDEMCNAATQRMQQHCSLAVARSRLEAMLNEMMETTTA</sequence>
<dbReference type="CDD" id="cd01635">
    <property type="entry name" value="Glycosyltransferase_GTB-type"/>
    <property type="match status" value="1"/>
</dbReference>
<gene>
    <name evidence="1" type="ORF">RED13_002833</name>
</gene>
<comment type="caution">
    <text evidence="1">The sequence shown here is derived from an EMBL/GenBank/DDBJ whole genome shotgun (WGS) entry which is preliminary data.</text>
</comment>
<dbReference type="GO" id="GO:0016757">
    <property type="term" value="F:glycosyltransferase activity"/>
    <property type="evidence" value="ECO:0007669"/>
    <property type="project" value="UniProtKB-KW"/>
</dbReference>
<dbReference type="RefSeq" id="WP_320331817.1">
    <property type="nucleotide sequence ID" value="NZ_JAVRDO010000008.1"/>
</dbReference>
<accession>A0ABU5C030</accession>